<dbReference type="EMBL" id="BDQX01000403">
    <property type="protein sequence ID" value="GBG11516.1"/>
    <property type="molecule type" value="Genomic_DNA"/>
</dbReference>
<evidence type="ECO:0000313" key="1">
    <source>
        <dbReference type="EMBL" id="GBG11516.1"/>
    </source>
</evidence>
<sequence length="182" mass="20620">MKYIDFLSDKASMTKLAYGDEGTDHTLSEAGYPALKQTDNPKFSWTNDVNLLYSPAFFGSVPAYINSLNRDNKVEKVWLELYGQAVENYLSPDRPYPGFTFGEFRPVLPKELQTISSTVNGQIDNILKKAIVSGDSYTADQAIADAQNVWKQVGGEQIDDWWSDWYNANKETAYLTKDLYTK</sequence>
<name>A0A2R5EXS4_9BACL</name>
<dbReference type="Proteomes" id="UP000245202">
    <property type="component" value="Unassembled WGS sequence"/>
</dbReference>
<organism evidence="1 2">
    <name type="scientific">Paenibacillus agaridevorans</name>
    <dbReference type="NCBI Taxonomy" id="171404"/>
    <lineage>
        <taxon>Bacteria</taxon>
        <taxon>Bacillati</taxon>
        <taxon>Bacillota</taxon>
        <taxon>Bacilli</taxon>
        <taxon>Bacillales</taxon>
        <taxon>Paenibacillaceae</taxon>
        <taxon>Paenibacillus</taxon>
    </lineage>
</organism>
<gene>
    <name evidence="1" type="ORF">PAT3040_06338</name>
</gene>
<protein>
    <submittedName>
        <fullName evidence="1">Uncharacterized protein</fullName>
    </submittedName>
</protein>
<dbReference type="AlphaFoldDB" id="A0A2R5EXS4"/>
<evidence type="ECO:0000313" key="2">
    <source>
        <dbReference type="Proteomes" id="UP000245202"/>
    </source>
</evidence>
<accession>A0A2R5EXS4</accession>
<keyword evidence="2" id="KW-1185">Reference proteome</keyword>
<proteinExistence type="predicted"/>
<comment type="caution">
    <text evidence="1">The sequence shown here is derived from an EMBL/GenBank/DDBJ whole genome shotgun (WGS) entry which is preliminary data.</text>
</comment>
<reference evidence="1 2" key="1">
    <citation type="submission" date="2017-08" db="EMBL/GenBank/DDBJ databases">
        <title>Substantial Increase in Enzyme Production by Combined Drug-Resistance Mutations in Paenibacillus agaridevorans.</title>
        <authorList>
            <person name="Tanaka Y."/>
            <person name="Funane K."/>
            <person name="Hosaka T."/>
            <person name="Shiwa Y."/>
            <person name="Fujita N."/>
            <person name="Miyazaki T."/>
            <person name="Yoshikawa H."/>
            <person name="Murakami K."/>
            <person name="Kasahara K."/>
            <person name="Inaoka T."/>
            <person name="Hiraga Y."/>
            <person name="Ochi K."/>
        </authorList>
    </citation>
    <scope>NUCLEOTIDE SEQUENCE [LARGE SCALE GENOMIC DNA]</scope>
    <source>
        <strain evidence="1 2">T-3040</strain>
    </source>
</reference>
<dbReference type="SUPFAM" id="SSF53850">
    <property type="entry name" value="Periplasmic binding protein-like II"/>
    <property type="match status" value="1"/>
</dbReference>